<evidence type="ECO:0000313" key="2">
    <source>
        <dbReference type="Proteomes" id="UP000612585"/>
    </source>
</evidence>
<evidence type="ECO:0000313" key="1">
    <source>
        <dbReference type="EMBL" id="GIJ64876.1"/>
    </source>
</evidence>
<dbReference type="EMBL" id="BOPG01000135">
    <property type="protein sequence ID" value="GIJ64876.1"/>
    <property type="molecule type" value="Genomic_DNA"/>
</dbReference>
<dbReference type="Proteomes" id="UP000612585">
    <property type="component" value="Unassembled WGS sequence"/>
</dbReference>
<name>A0A8J3ZJE9_9ACTN</name>
<gene>
    <name evidence="1" type="ORF">Vau01_123920</name>
</gene>
<accession>A0A8J3ZJE9</accession>
<reference evidence="1" key="1">
    <citation type="submission" date="2021-01" db="EMBL/GenBank/DDBJ databases">
        <title>Whole genome shotgun sequence of Virgisporangium aurantiacum NBRC 16421.</title>
        <authorList>
            <person name="Komaki H."/>
            <person name="Tamura T."/>
        </authorList>
    </citation>
    <scope>NUCLEOTIDE SEQUENCE</scope>
    <source>
        <strain evidence="1">NBRC 16421</strain>
    </source>
</reference>
<keyword evidence="2" id="KW-1185">Reference proteome</keyword>
<protein>
    <submittedName>
        <fullName evidence="1">Uncharacterized protein</fullName>
    </submittedName>
</protein>
<proteinExistence type="predicted"/>
<comment type="caution">
    <text evidence="1">The sequence shown here is derived from an EMBL/GenBank/DDBJ whole genome shotgun (WGS) entry which is preliminary data.</text>
</comment>
<dbReference type="AlphaFoldDB" id="A0A8J3ZJE9"/>
<organism evidence="1 2">
    <name type="scientific">Virgisporangium aurantiacum</name>
    <dbReference type="NCBI Taxonomy" id="175570"/>
    <lineage>
        <taxon>Bacteria</taxon>
        <taxon>Bacillati</taxon>
        <taxon>Actinomycetota</taxon>
        <taxon>Actinomycetes</taxon>
        <taxon>Micromonosporales</taxon>
        <taxon>Micromonosporaceae</taxon>
        <taxon>Virgisporangium</taxon>
    </lineage>
</organism>
<sequence>MSVYPETVEQLAVASAWLTYNGSVLLFGSHAALDGGVVDALVDRVDGRRVLVCRRDRTDPRRRLGTLTALFSTVDETEAAALPPGHRRLLAESIFRAPGAEGASAPSAEELGPAVLSLLRTLSGSTPLLLIVEAVHRLDDDTRCVLEYVAEETRGSLVRMIAVEEVPGPGGPRGYAICPSPLVIIGLGPSSGSLSPN</sequence>